<dbReference type="KEGG" id="ahg:AHOG_21250"/>
<accession>A0A221W8E6</accession>
<dbReference type="Pfam" id="PF00440">
    <property type="entry name" value="TetR_N"/>
    <property type="match status" value="1"/>
</dbReference>
<evidence type="ECO:0000256" key="3">
    <source>
        <dbReference type="ARBA" id="ARBA00023163"/>
    </source>
</evidence>
<evidence type="ECO:0000256" key="1">
    <source>
        <dbReference type="ARBA" id="ARBA00023015"/>
    </source>
</evidence>
<keyword evidence="1" id="KW-0805">Transcription regulation</keyword>
<feature type="domain" description="HTH tetR-type" evidence="5">
    <location>
        <begin position="34"/>
        <end position="94"/>
    </location>
</feature>
<dbReference type="InterPro" id="IPR036271">
    <property type="entry name" value="Tet_transcr_reg_TetR-rel_C_sf"/>
</dbReference>
<dbReference type="SUPFAM" id="SSF48498">
    <property type="entry name" value="Tetracyclin repressor-like, C-terminal domain"/>
    <property type="match status" value="1"/>
</dbReference>
<reference evidence="6 7" key="1">
    <citation type="submission" date="2017-07" db="EMBL/GenBank/DDBJ databases">
        <title>Complete genome sequence of Actinoalloteichus hoggarensis DSM 45943, type strain of Actinoalloteichus hoggarensis.</title>
        <authorList>
            <person name="Ruckert C."/>
            <person name="Nouioui I."/>
            <person name="Willmese J."/>
            <person name="van Wezel G."/>
            <person name="Klenk H.-P."/>
            <person name="Kalinowski J."/>
            <person name="Zotchev S.B."/>
        </authorList>
    </citation>
    <scope>NUCLEOTIDE SEQUENCE [LARGE SCALE GENOMIC DNA]</scope>
    <source>
        <strain evidence="6 7">DSM 45943</strain>
    </source>
</reference>
<name>A0A221W8E6_9PSEU</name>
<dbReference type="InterPro" id="IPR004111">
    <property type="entry name" value="Repressor_TetR_C"/>
</dbReference>
<dbReference type="Gene3D" id="1.10.357.10">
    <property type="entry name" value="Tetracycline Repressor, domain 2"/>
    <property type="match status" value="1"/>
</dbReference>
<protein>
    <submittedName>
        <fullName evidence="6">Tetracycline repressor protein class E</fullName>
    </submittedName>
</protein>
<dbReference type="SUPFAM" id="SSF46689">
    <property type="entry name" value="Homeodomain-like"/>
    <property type="match status" value="1"/>
</dbReference>
<dbReference type="EMBL" id="CP022521">
    <property type="protein sequence ID" value="ASO21866.1"/>
    <property type="molecule type" value="Genomic_DNA"/>
</dbReference>
<dbReference type="Pfam" id="PF02909">
    <property type="entry name" value="TetR_C_1"/>
    <property type="match status" value="1"/>
</dbReference>
<dbReference type="PANTHER" id="PTHR30055">
    <property type="entry name" value="HTH-TYPE TRANSCRIPTIONAL REGULATOR RUTR"/>
    <property type="match status" value="1"/>
</dbReference>
<evidence type="ECO:0000256" key="2">
    <source>
        <dbReference type="ARBA" id="ARBA00023125"/>
    </source>
</evidence>
<dbReference type="PROSITE" id="PS50977">
    <property type="entry name" value="HTH_TETR_2"/>
    <property type="match status" value="1"/>
</dbReference>
<dbReference type="GO" id="GO:0000976">
    <property type="term" value="F:transcription cis-regulatory region binding"/>
    <property type="evidence" value="ECO:0007669"/>
    <property type="project" value="TreeGrafter"/>
</dbReference>
<dbReference type="InterPro" id="IPR001647">
    <property type="entry name" value="HTH_TetR"/>
</dbReference>
<evidence type="ECO:0000313" key="7">
    <source>
        <dbReference type="Proteomes" id="UP000204221"/>
    </source>
</evidence>
<dbReference type="Proteomes" id="UP000204221">
    <property type="component" value="Chromosome"/>
</dbReference>
<sequence>MFYAGQGDARRSMALLWRTDAQPSPRTGPGPKPALSVDAIVDAAIAVADAEGMQALSMRSVGNRLGRTAMALYTYVPNKSELVDLMYDRVLAELFTGPVPDPADVGWRSAVVDWVDELLACLVRHSWALRVSQARPVLGPNEYRVLETLLRGLAPTGLGARELQGIVATLFHFVRGSANTIAEARQAPAATGVSDEDWWRDRSTLLPEFAPDFAERFPALAAFQAASAREAGASGPVAGPGAGDMPYLEAEARVSVETGLAVLLDGIEATMRRAGTVAT</sequence>
<evidence type="ECO:0000313" key="6">
    <source>
        <dbReference type="EMBL" id="ASO21866.1"/>
    </source>
</evidence>
<dbReference type="GO" id="GO:0045892">
    <property type="term" value="P:negative regulation of DNA-templated transcription"/>
    <property type="evidence" value="ECO:0007669"/>
    <property type="project" value="InterPro"/>
</dbReference>
<organism evidence="6 7">
    <name type="scientific">Actinoalloteichus hoggarensis</name>
    <dbReference type="NCBI Taxonomy" id="1470176"/>
    <lineage>
        <taxon>Bacteria</taxon>
        <taxon>Bacillati</taxon>
        <taxon>Actinomycetota</taxon>
        <taxon>Actinomycetes</taxon>
        <taxon>Pseudonocardiales</taxon>
        <taxon>Pseudonocardiaceae</taxon>
        <taxon>Actinoalloteichus</taxon>
    </lineage>
</organism>
<proteinExistence type="predicted"/>
<gene>
    <name evidence="6" type="primary">tetR6</name>
    <name evidence="6" type="ORF">AHOG_21250</name>
</gene>
<evidence type="ECO:0000259" key="5">
    <source>
        <dbReference type="PROSITE" id="PS50977"/>
    </source>
</evidence>
<keyword evidence="2 4" id="KW-0238">DNA-binding</keyword>
<dbReference type="InterPro" id="IPR050109">
    <property type="entry name" value="HTH-type_TetR-like_transc_reg"/>
</dbReference>
<keyword evidence="3" id="KW-0804">Transcription</keyword>
<dbReference type="Gene3D" id="1.10.10.60">
    <property type="entry name" value="Homeodomain-like"/>
    <property type="match status" value="1"/>
</dbReference>
<dbReference type="GO" id="GO:0003700">
    <property type="term" value="F:DNA-binding transcription factor activity"/>
    <property type="evidence" value="ECO:0007669"/>
    <property type="project" value="TreeGrafter"/>
</dbReference>
<dbReference type="PANTHER" id="PTHR30055:SF151">
    <property type="entry name" value="TRANSCRIPTIONAL REGULATORY PROTEIN"/>
    <property type="match status" value="1"/>
</dbReference>
<feature type="DNA-binding region" description="H-T-H motif" evidence="4">
    <location>
        <begin position="57"/>
        <end position="76"/>
    </location>
</feature>
<evidence type="ECO:0000256" key="4">
    <source>
        <dbReference type="PROSITE-ProRule" id="PRU00335"/>
    </source>
</evidence>
<dbReference type="AlphaFoldDB" id="A0A221W8E6"/>
<dbReference type="InterPro" id="IPR009057">
    <property type="entry name" value="Homeodomain-like_sf"/>
</dbReference>
<keyword evidence="7" id="KW-1185">Reference proteome</keyword>